<proteinExistence type="predicted"/>
<feature type="compositionally biased region" description="Basic and acidic residues" evidence="1">
    <location>
        <begin position="77"/>
        <end position="87"/>
    </location>
</feature>
<evidence type="ECO:0000313" key="2">
    <source>
        <dbReference type="EMBL" id="MPM90131.1"/>
    </source>
</evidence>
<name>A0A645DLL3_9ZZZZ</name>
<dbReference type="EMBL" id="VSSQ01037442">
    <property type="protein sequence ID" value="MPM90131.1"/>
    <property type="molecule type" value="Genomic_DNA"/>
</dbReference>
<protein>
    <submittedName>
        <fullName evidence="2">Uncharacterized protein</fullName>
    </submittedName>
</protein>
<sequence>MLRVPYRGSALVAYPNEIPLVKGVHPYAMNITGIPRPGERVILPAEIDRDVPAAALLLPDGIGLELPVDKKVCQQADEGHRAEDNQKDCSAQLRAKPPAHARRLQTDSRDRGPCAGRPAAWADPRFSAAGS</sequence>
<feature type="region of interest" description="Disordered" evidence="1">
    <location>
        <begin position="77"/>
        <end position="131"/>
    </location>
</feature>
<organism evidence="2">
    <name type="scientific">bioreactor metagenome</name>
    <dbReference type="NCBI Taxonomy" id="1076179"/>
    <lineage>
        <taxon>unclassified sequences</taxon>
        <taxon>metagenomes</taxon>
        <taxon>ecological metagenomes</taxon>
    </lineage>
</organism>
<reference evidence="2" key="1">
    <citation type="submission" date="2019-08" db="EMBL/GenBank/DDBJ databases">
        <authorList>
            <person name="Kucharzyk K."/>
            <person name="Murdoch R.W."/>
            <person name="Higgins S."/>
            <person name="Loffler F."/>
        </authorList>
    </citation>
    <scope>NUCLEOTIDE SEQUENCE</scope>
</reference>
<dbReference type="AlphaFoldDB" id="A0A645DLL3"/>
<accession>A0A645DLL3</accession>
<gene>
    <name evidence="2" type="ORF">SDC9_137248</name>
</gene>
<comment type="caution">
    <text evidence="2">The sequence shown here is derived from an EMBL/GenBank/DDBJ whole genome shotgun (WGS) entry which is preliminary data.</text>
</comment>
<evidence type="ECO:0000256" key="1">
    <source>
        <dbReference type="SAM" id="MobiDB-lite"/>
    </source>
</evidence>